<feature type="transmembrane region" description="Helical" evidence="2">
    <location>
        <begin position="96"/>
        <end position="120"/>
    </location>
</feature>
<dbReference type="AlphaFoldDB" id="A0ABD5W9P7"/>
<feature type="transmembrane region" description="Helical" evidence="2">
    <location>
        <begin position="269"/>
        <end position="288"/>
    </location>
</feature>
<dbReference type="Pfam" id="PF02517">
    <property type="entry name" value="Rce1-like"/>
    <property type="match status" value="1"/>
</dbReference>
<gene>
    <name evidence="4" type="ORF">ACFQL9_10335</name>
</gene>
<evidence type="ECO:0000256" key="1">
    <source>
        <dbReference type="SAM" id="MobiDB-lite"/>
    </source>
</evidence>
<feature type="transmembrane region" description="Helical" evidence="2">
    <location>
        <begin position="195"/>
        <end position="214"/>
    </location>
</feature>
<name>A0ABD5W9P7_9EURY</name>
<keyword evidence="2" id="KW-0812">Transmembrane</keyword>
<protein>
    <submittedName>
        <fullName evidence="4">CPBP family intramembrane glutamic endopeptidase</fullName>
        <ecNumber evidence="4">3.4.-.-</ecNumber>
    </submittedName>
</protein>
<dbReference type="PANTHER" id="PTHR39430:SF1">
    <property type="entry name" value="PROTEASE"/>
    <property type="match status" value="1"/>
</dbReference>
<dbReference type="EMBL" id="JBHTAH010000007">
    <property type="protein sequence ID" value="MFC7070041.1"/>
    <property type="molecule type" value="Genomic_DNA"/>
</dbReference>
<dbReference type="RefSeq" id="WP_284032951.1">
    <property type="nucleotide sequence ID" value="NZ_CP126154.1"/>
</dbReference>
<feature type="transmembrane region" description="Helical" evidence="2">
    <location>
        <begin position="29"/>
        <end position="52"/>
    </location>
</feature>
<feature type="region of interest" description="Disordered" evidence="1">
    <location>
        <begin position="313"/>
        <end position="348"/>
    </location>
</feature>
<feature type="domain" description="CAAX prenyl protease 2/Lysostaphin resistance protein A-like" evidence="3">
    <location>
        <begin position="133"/>
        <end position="230"/>
    </location>
</feature>
<proteinExistence type="predicted"/>
<dbReference type="PANTHER" id="PTHR39430">
    <property type="entry name" value="MEMBRANE-ASSOCIATED PROTEASE-RELATED"/>
    <property type="match status" value="1"/>
</dbReference>
<keyword evidence="2" id="KW-1133">Transmembrane helix</keyword>
<evidence type="ECO:0000313" key="4">
    <source>
        <dbReference type="EMBL" id="MFC7070041.1"/>
    </source>
</evidence>
<feature type="transmembrane region" description="Helical" evidence="2">
    <location>
        <begin position="58"/>
        <end position="76"/>
    </location>
</feature>
<feature type="transmembrane region" description="Helical" evidence="2">
    <location>
        <begin position="126"/>
        <end position="146"/>
    </location>
</feature>
<keyword evidence="5" id="KW-1185">Reference proteome</keyword>
<feature type="transmembrane region" description="Helical" evidence="2">
    <location>
        <begin position="226"/>
        <end position="249"/>
    </location>
</feature>
<dbReference type="GO" id="GO:0080120">
    <property type="term" value="P:CAAX-box protein maturation"/>
    <property type="evidence" value="ECO:0007669"/>
    <property type="project" value="UniProtKB-ARBA"/>
</dbReference>
<evidence type="ECO:0000256" key="2">
    <source>
        <dbReference type="SAM" id="Phobius"/>
    </source>
</evidence>
<sequence length="348" mass="35361">MSDDGSLLARLRYPFWNDAERRLRAPLRLGVAFVVVVFALAATSVVVFGVGLPAPLPTVVPMLAVAVATLAAARYVDRRRLSDLGLRREPGWLADLGAGLALGVLLQTLIAVVGVAAGWFRVADTLVGTVGGFASVLLVFLVVGFYEELVSRGLLLVNAAEGLRFAGRRGAVAAALAVSAVVFGLLHASNPGASTASTVGITMAGAFLGVGFVLTGRLSFPVGVHVSWNAAQGLGYGFAVSGLPIEAALVDLEPTGPAVVTGGAFGPEAGLLGMGAVVVGTLATVWWVRVREGLPAGLVDPRVGVPTLRWRVAADGESTDDGKSAGEGESTVDGGESGQGEPVAESDG</sequence>
<organism evidence="4 5">
    <name type="scientific">Halobaculum lipolyticum</name>
    <dbReference type="NCBI Taxonomy" id="3032001"/>
    <lineage>
        <taxon>Archaea</taxon>
        <taxon>Methanobacteriati</taxon>
        <taxon>Methanobacteriota</taxon>
        <taxon>Stenosarchaea group</taxon>
        <taxon>Halobacteria</taxon>
        <taxon>Halobacteriales</taxon>
        <taxon>Haloferacaceae</taxon>
        <taxon>Halobaculum</taxon>
    </lineage>
</organism>
<dbReference type="GeneID" id="81124851"/>
<feature type="transmembrane region" description="Helical" evidence="2">
    <location>
        <begin position="171"/>
        <end position="189"/>
    </location>
</feature>
<evidence type="ECO:0000259" key="3">
    <source>
        <dbReference type="Pfam" id="PF02517"/>
    </source>
</evidence>
<reference evidence="4 5" key="1">
    <citation type="journal article" date="2019" name="Int. J. Syst. Evol. Microbiol.">
        <title>The Global Catalogue of Microorganisms (GCM) 10K type strain sequencing project: providing services to taxonomists for standard genome sequencing and annotation.</title>
        <authorList>
            <consortium name="The Broad Institute Genomics Platform"/>
            <consortium name="The Broad Institute Genome Sequencing Center for Infectious Disease"/>
            <person name="Wu L."/>
            <person name="Ma J."/>
        </authorList>
    </citation>
    <scope>NUCLEOTIDE SEQUENCE [LARGE SCALE GENOMIC DNA]</scope>
    <source>
        <strain evidence="4 5">DT31</strain>
    </source>
</reference>
<dbReference type="GO" id="GO:0004175">
    <property type="term" value="F:endopeptidase activity"/>
    <property type="evidence" value="ECO:0007669"/>
    <property type="project" value="UniProtKB-ARBA"/>
</dbReference>
<keyword evidence="2" id="KW-0472">Membrane</keyword>
<dbReference type="Proteomes" id="UP001596461">
    <property type="component" value="Unassembled WGS sequence"/>
</dbReference>
<accession>A0ABD5W9P7</accession>
<evidence type="ECO:0000313" key="5">
    <source>
        <dbReference type="Proteomes" id="UP001596461"/>
    </source>
</evidence>
<dbReference type="EC" id="3.4.-.-" evidence="4"/>
<comment type="caution">
    <text evidence="4">The sequence shown here is derived from an EMBL/GenBank/DDBJ whole genome shotgun (WGS) entry which is preliminary data.</text>
</comment>
<dbReference type="InterPro" id="IPR003675">
    <property type="entry name" value="Rce1/LyrA-like_dom"/>
</dbReference>
<keyword evidence="4" id="KW-0378">Hydrolase</keyword>